<dbReference type="Proteomes" id="UP000540266">
    <property type="component" value="Plasmid pBS3a"/>
</dbReference>
<dbReference type="GO" id="GO:0016787">
    <property type="term" value="F:hydrolase activity"/>
    <property type="evidence" value="ECO:0007669"/>
    <property type="project" value="UniProtKB-KW"/>
</dbReference>
<geneLocation type="plasmid" evidence="1 3">
    <name>pRphaN671d</name>
</geneLocation>
<proteinExistence type="predicted"/>
<dbReference type="OrthoDB" id="8746852at2"/>
<reference evidence="2 4" key="2">
    <citation type="submission" date="2020-11" db="EMBL/GenBank/DDBJ databases">
        <title>Indigenous Rhizobia Nodulating Common beans in Western Kenya.</title>
        <authorList>
            <person name="Wekesa C.S."/>
            <person name="Oelmueller R."/>
            <person name="Furch A.C."/>
        </authorList>
    </citation>
    <scope>NUCLEOTIDE SEQUENCE [LARGE SCALE GENOMIC DNA]</scope>
    <source>
        <strain evidence="4">BS3</strain>
        <strain evidence="2">S3</strain>
        <plasmid evidence="2 4">pBS3a</plasmid>
    </source>
</reference>
<keyword evidence="3" id="KW-1185">Reference proteome</keyword>
<evidence type="ECO:0000313" key="4">
    <source>
        <dbReference type="Proteomes" id="UP000540266"/>
    </source>
</evidence>
<evidence type="ECO:0000313" key="1">
    <source>
        <dbReference type="EMBL" id="ANL87977.1"/>
    </source>
</evidence>
<dbReference type="SUPFAM" id="SSF56784">
    <property type="entry name" value="HAD-like"/>
    <property type="match status" value="1"/>
</dbReference>
<sequence>MKPIALVDLDDTLFQTKKKIPEIAEADLVLASKSINGSNSYMTKIQAAFVEWLLVSTEAIPVTARGSEALSRVTIAFESYSIVSNGAVILKKDGKPDAEWHEVVARELRPLAGFFDKLLDEGRTKARELGVHIRCWSVMEADLATYVVFKEIDGDGSRLEEIVPIIREKRGWVRHHNGNNLALVPPAISKRVASQFLLKKLRTEHPGRPVIGYGDSVSDFSYLSLCDWWGAPGNSQMTDLVVSAVARER</sequence>
<dbReference type="AlphaFoldDB" id="A0A192TKD1"/>
<dbReference type="RefSeq" id="WP_004675991.1">
    <property type="nucleotide sequence ID" value="NZ_CP013530.1"/>
</dbReference>
<dbReference type="EMBL" id="CP013572">
    <property type="protein sequence ID" value="ANL87977.1"/>
    <property type="molecule type" value="Genomic_DNA"/>
</dbReference>
<protein>
    <submittedName>
        <fullName evidence="1">HAD superfamily hydrolase protein</fullName>
    </submittedName>
</protein>
<dbReference type="InterPro" id="IPR024197">
    <property type="entry name" value="TPP-like"/>
</dbReference>
<evidence type="ECO:0000313" key="3">
    <source>
        <dbReference type="Proteomes" id="UP000078551"/>
    </source>
</evidence>
<dbReference type="Proteomes" id="UP000078551">
    <property type="component" value="Plasmid pRphaN671d"/>
</dbReference>
<gene>
    <name evidence="1" type="ORF">AMC81_PD00120</name>
    <name evidence="2" type="ORF">HER27_022555</name>
</gene>
<reference evidence="1 3" key="1">
    <citation type="submission" date="2015-11" db="EMBL/GenBank/DDBJ databases">
        <title>The limits of bacterial species coexistence and the symbiotic plasmid transference in sympatric Rhizobium populations.</title>
        <authorList>
            <person name="Perez-Carrascal O.M."/>
            <person name="VanInsberghe D."/>
            <person name="Juarez S."/>
            <person name="Polz M.F."/>
            <person name="Vinuesa P."/>
            <person name="Gonzalez V."/>
        </authorList>
    </citation>
    <scope>NUCLEOTIDE SEQUENCE [LARGE SCALE GENOMIC DNA]</scope>
    <source>
        <strain evidence="1 3">N771</strain>
        <plasmid evidence="1 3">pRphaN671d</plasmid>
    </source>
</reference>
<dbReference type="KEGG" id="rpha:AMC79_PC00092"/>
<dbReference type="Gene3D" id="3.40.50.1000">
    <property type="entry name" value="HAD superfamily/HAD-like"/>
    <property type="match status" value="1"/>
</dbReference>
<geneLocation type="plasmid" evidence="2 4">
    <name>pBS3a</name>
</geneLocation>
<dbReference type="InterPro" id="IPR023214">
    <property type="entry name" value="HAD_sf"/>
</dbReference>
<dbReference type="Gene3D" id="3.90.1070.10">
    <property type="match status" value="1"/>
</dbReference>
<keyword evidence="1" id="KW-0378">Hydrolase</keyword>
<dbReference type="InterPro" id="IPR036412">
    <property type="entry name" value="HAD-like_sf"/>
</dbReference>
<evidence type="ECO:0000313" key="2">
    <source>
        <dbReference type="EMBL" id="QPK11457.1"/>
    </source>
</evidence>
<dbReference type="PIRSF" id="PIRSF030802">
    <property type="entry name" value="UCP030802"/>
    <property type="match status" value="1"/>
</dbReference>
<keyword evidence="2" id="KW-0614">Plasmid</keyword>
<organism evidence="2 4">
    <name type="scientific">Rhizobium phaseoli</name>
    <dbReference type="NCBI Taxonomy" id="396"/>
    <lineage>
        <taxon>Bacteria</taxon>
        <taxon>Pseudomonadati</taxon>
        <taxon>Pseudomonadota</taxon>
        <taxon>Alphaproteobacteria</taxon>
        <taxon>Hyphomicrobiales</taxon>
        <taxon>Rhizobiaceae</taxon>
        <taxon>Rhizobium/Agrobacterium group</taxon>
        <taxon>Rhizobium</taxon>
    </lineage>
</organism>
<name>A0A192TKD1_9HYPH</name>
<dbReference type="EMBL" id="CP064932">
    <property type="protein sequence ID" value="QPK11457.1"/>
    <property type="molecule type" value="Genomic_DNA"/>
</dbReference>
<dbReference type="GeneID" id="45960431"/>
<accession>A0A192TKD1</accession>